<dbReference type="AlphaFoldDB" id="A0A8B6CWL3"/>
<accession>A0A8B6CWL3</accession>
<evidence type="ECO:0000313" key="2">
    <source>
        <dbReference type="Proteomes" id="UP000596742"/>
    </source>
</evidence>
<protein>
    <submittedName>
        <fullName evidence="1">Uncharacterized protein</fullName>
    </submittedName>
</protein>
<dbReference type="Proteomes" id="UP000596742">
    <property type="component" value="Unassembled WGS sequence"/>
</dbReference>
<organism evidence="1 2">
    <name type="scientific">Mytilus galloprovincialis</name>
    <name type="common">Mediterranean mussel</name>
    <dbReference type="NCBI Taxonomy" id="29158"/>
    <lineage>
        <taxon>Eukaryota</taxon>
        <taxon>Metazoa</taxon>
        <taxon>Spiralia</taxon>
        <taxon>Lophotrochozoa</taxon>
        <taxon>Mollusca</taxon>
        <taxon>Bivalvia</taxon>
        <taxon>Autobranchia</taxon>
        <taxon>Pteriomorphia</taxon>
        <taxon>Mytilida</taxon>
        <taxon>Mytiloidea</taxon>
        <taxon>Mytilidae</taxon>
        <taxon>Mytilinae</taxon>
        <taxon>Mytilus</taxon>
    </lineage>
</organism>
<reference evidence="1" key="1">
    <citation type="submission" date="2018-11" db="EMBL/GenBank/DDBJ databases">
        <authorList>
            <person name="Alioto T."/>
            <person name="Alioto T."/>
        </authorList>
    </citation>
    <scope>NUCLEOTIDE SEQUENCE</scope>
</reference>
<gene>
    <name evidence="1" type="ORF">MGAL_10B005515</name>
</gene>
<proteinExistence type="predicted"/>
<name>A0A8B6CWL3_MYTGA</name>
<sequence length="100" mass="11444">MEKAVYKRNEVPLKIIKRGPSIRLEPGSLCEILKEGHLRNCDINTEQSTMEEVRNAIKSLRIGKAQDIDIVHVKMLKAGNVFQNLFICHVEDEDLPSDWS</sequence>
<keyword evidence="2" id="KW-1185">Reference proteome</keyword>
<comment type="caution">
    <text evidence="1">The sequence shown here is derived from an EMBL/GenBank/DDBJ whole genome shotgun (WGS) entry which is preliminary data.</text>
</comment>
<evidence type="ECO:0000313" key="1">
    <source>
        <dbReference type="EMBL" id="VDI09994.1"/>
    </source>
</evidence>
<dbReference type="EMBL" id="UYJE01002360">
    <property type="protein sequence ID" value="VDI09994.1"/>
    <property type="molecule type" value="Genomic_DNA"/>
</dbReference>